<evidence type="ECO:0000256" key="19">
    <source>
        <dbReference type="HAMAP-Rule" id="MF_00021"/>
    </source>
</evidence>
<evidence type="ECO:0000256" key="18">
    <source>
        <dbReference type="ARBA" id="ARBA00080570"/>
    </source>
</evidence>
<dbReference type="PROSITE" id="PS51165">
    <property type="entry name" value="THUMP"/>
    <property type="match status" value="1"/>
</dbReference>
<dbReference type="EMBL" id="CP101412">
    <property type="protein sequence ID" value="WBB30915.1"/>
    <property type="molecule type" value="Genomic_DNA"/>
</dbReference>
<feature type="binding site" evidence="19">
    <location>
        <begin position="183"/>
        <end position="184"/>
    </location>
    <ligand>
        <name>ATP</name>
        <dbReference type="ChEBI" id="CHEBI:30616"/>
    </ligand>
</feature>
<feature type="domain" description="THUMP" evidence="20">
    <location>
        <begin position="59"/>
        <end position="165"/>
    </location>
</feature>
<evidence type="ECO:0000256" key="3">
    <source>
        <dbReference type="ARBA" id="ARBA00022490"/>
    </source>
</evidence>
<feature type="binding site" evidence="19">
    <location>
        <begin position="208"/>
        <end position="209"/>
    </location>
    <ligand>
        <name>ATP</name>
        <dbReference type="ChEBI" id="CHEBI:30616"/>
    </ligand>
</feature>
<evidence type="ECO:0000256" key="8">
    <source>
        <dbReference type="ARBA" id="ARBA00022884"/>
    </source>
</evidence>
<dbReference type="Pfam" id="PF02568">
    <property type="entry name" value="ThiI"/>
    <property type="match status" value="1"/>
</dbReference>
<dbReference type="UniPathway" id="UPA00060"/>
<dbReference type="CDD" id="cd01712">
    <property type="entry name" value="PPase_ThiI"/>
    <property type="match status" value="1"/>
</dbReference>
<keyword evidence="3 19" id="KW-0963">Cytoplasm</keyword>
<evidence type="ECO:0000256" key="5">
    <source>
        <dbReference type="ARBA" id="ARBA00022679"/>
    </source>
</evidence>
<evidence type="ECO:0000256" key="13">
    <source>
        <dbReference type="ARBA" id="ARBA00061472"/>
    </source>
</evidence>
<organism evidence="21 23">
    <name type="scientific">Parvimonas micra</name>
    <dbReference type="NCBI Taxonomy" id="33033"/>
    <lineage>
        <taxon>Bacteria</taxon>
        <taxon>Bacillati</taxon>
        <taxon>Bacillota</taxon>
        <taxon>Tissierellia</taxon>
        <taxon>Tissierellales</taxon>
        <taxon>Peptoniphilaceae</taxon>
        <taxon>Parvimonas</taxon>
    </lineage>
</organism>
<protein>
    <recommendedName>
        <fullName evidence="15 19">Probable tRNA sulfurtransferase</fullName>
        <ecNumber evidence="14 19">2.8.1.4</ecNumber>
    </recommendedName>
    <alternativeName>
        <fullName evidence="16 19">Sulfur carrier protein ThiS sulfurtransferase</fullName>
    </alternativeName>
    <alternativeName>
        <fullName evidence="17 19">Thiamine biosynthesis protein ThiI</fullName>
    </alternativeName>
    <alternativeName>
        <fullName evidence="18 19">tRNA 4-thiouridine synthase</fullName>
    </alternativeName>
</protein>
<dbReference type="FunFam" id="3.40.50.620:FF:000053">
    <property type="entry name" value="Probable tRNA sulfurtransferase"/>
    <property type="match status" value="1"/>
</dbReference>
<dbReference type="InterPro" id="IPR014729">
    <property type="entry name" value="Rossmann-like_a/b/a_fold"/>
</dbReference>
<dbReference type="GO" id="GO:0004810">
    <property type="term" value="F:CCA tRNA nucleotidyltransferase activity"/>
    <property type="evidence" value="ECO:0007669"/>
    <property type="project" value="InterPro"/>
</dbReference>
<comment type="catalytic activity">
    <reaction evidence="11 19">
        <text>[ThiS sulfur-carrier protein]-C-terminal Gly-Gly-AMP + S-sulfanyl-L-cysteinyl-[cysteine desulfurase] + AH2 = [ThiS sulfur-carrier protein]-C-terminal-Gly-aminoethanethioate + L-cysteinyl-[cysteine desulfurase] + A + AMP + 2 H(+)</text>
        <dbReference type="Rhea" id="RHEA:43340"/>
        <dbReference type="Rhea" id="RHEA-COMP:12157"/>
        <dbReference type="Rhea" id="RHEA-COMP:12158"/>
        <dbReference type="Rhea" id="RHEA-COMP:12910"/>
        <dbReference type="Rhea" id="RHEA-COMP:19908"/>
        <dbReference type="ChEBI" id="CHEBI:13193"/>
        <dbReference type="ChEBI" id="CHEBI:15378"/>
        <dbReference type="ChEBI" id="CHEBI:17499"/>
        <dbReference type="ChEBI" id="CHEBI:29950"/>
        <dbReference type="ChEBI" id="CHEBI:61963"/>
        <dbReference type="ChEBI" id="CHEBI:90618"/>
        <dbReference type="ChEBI" id="CHEBI:232372"/>
        <dbReference type="ChEBI" id="CHEBI:456215"/>
    </reaction>
</comment>
<comment type="pathway">
    <text evidence="2 19">Cofactor biosynthesis; thiamine diphosphate biosynthesis.</text>
</comment>
<keyword evidence="4 19" id="KW-0820">tRNA-binding</keyword>
<dbReference type="EMBL" id="CP009761">
    <property type="protein sequence ID" value="AIZ35880.1"/>
    <property type="molecule type" value="Genomic_DNA"/>
</dbReference>
<dbReference type="SMART" id="SM00981">
    <property type="entry name" value="THUMP"/>
    <property type="match status" value="1"/>
</dbReference>
<keyword evidence="23" id="KW-1185">Reference proteome</keyword>
<dbReference type="InterPro" id="IPR049961">
    <property type="entry name" value="ThiI_N"/>
</dbReference>
<dbReference type="GO" id="GO:0000049">
    <property type="term" value="F:tRNA binding"/>
    <property type="evidence" value="ECO:0007669"/>
    <property type="project" value="UniProtKB-UniRule"/>
</dbReference>
<keyword evidence="5 19" id="KW-0808">Transferase</keyword>
<dbReference type="InterPro" id="IPR050102">
    <property type="entry name" value="tRNA_sulfurtransferase_ThiI"/>
</dbReference>
<dbReference type="Proteomes" id="UP000031386">
    <property type="component" value="Chromosome"/>
</dbReference>
<evidence type="ECO:0000256" key="10">
    <source>
        <dbReference type="ARBA" id="ARBA00050570"/>
    </source>
</evidence>
<dbReference type="Gene3D" id="3.30.2130.30">
    <property type="match status" value="1"/>
</dbReference>
<name>A0A0B4RZH6_9FIRM</name>
<dbReference type="GO" id="GO:0002937">
    <property type="term" value="P:tRNA 4-thiouridine biosynthesis"/>
    <property type="evidence" value="ECO:0007669"/>
    <property type="project" value="TreeGrafter"/>
</dbReference>
<keyword evidence="6 19" id="KW-0547">Nucleotide-binding</keyword>
<dbReference type="EC" id="2.8.1.4" evidence="14 19"/>
<evidence type="ECO:0000313" key="23">
    <source>
        <dbReference type="Proteomes" id="UP000031386"/>
    </source>
</evidence>
<dbReference type="InterPro" id="IPR020536">
    <property type="entry name" value="ThiI_AANH"/>
</dbReference>
<reference evidence="22" key="2">
    <citation type="submission" date="2022-07" db="EMBL/GenBank/DDBJ databases">
        <title>Parvimonas micra travels from the subgingival sulcus of the human oral cavity to the colorectal adenocarcinoma.</title>
        <authorList>
            <person name="Conde-Perez K."/>
            <person name="Buetas E."/>
            <person name="Aja-Macaya P."/>
            <person name="Martin-De Arribas E."/>
            <person name="Iglesias-Corras I."/>
            <person name="Trigo-Tasende N."/>
            <person name="Nasser-Ali M."/>
            <person name="Estevez L.S."/>
            <person name="Rumbo-Feal S."/>
            <person name="Otero-Alen B."/>
            <person name="Noguera J.F."/>
            <person name="Concha A."/>
            <person name="Pardinas-Lopez S."/>
            <person name="Carda-Dieguez M."/>
            <person name="Gomez-Randulfe I."/>
            <person name="Martinez-Lago N."/>
            <person name="Ladra S."/>
            <person name="Aparicio L.A."/>
            <person name="Bou G."/>
            <person name="Mira A."/>
            <person name="Vallejo J.A."/>
            <person name="Poza M."/>
        </authorList>
    </citation>
    <scope>NUCLEOTIDE SEQUENCE</scope>
    <source>
        <strain evidence="22">PM102KC-G-1</strain>
    </source>
</reference>
<dbReference type="SUPFAM" id="SSF143437">
    <property type="entry name" value="THUMP domain-like"/>
    <property type="match status" value="1"/>
</dbReference>
<dbReference type="RefSeq" id="WP_041953134.1">
    <property type="nucleotide sequence ID" value="NZ_CP009761.1"/>
</dbReference>
<evidence type="ECO:0000256" key="15">
    <source>
        <dbReference type="ARBA" id="ARBA00071867"/>
    </source>
</evidence>
<evidence type="ECO:0000256" key="1">
    <source>
        <dbReference type="ARBA" id="ARBA00004496"/>
    </source>
</evidence>
<dbReference type="NCBIfam" id="TIGR00342">
    <property type="entry name" value="tRNA uracil 4-sulfurtransferase ThiI"/>
    <property type="match status" value="1"/>
</dbReference>
<dbReference type="Proteomes" id="UP001210690">
    <property type="component" value="Chromosome"/>
</dbReference>
<dbReference type="GO" id="GO:0052837">
    <property type="term" value="P:thiazole biosynthetic process"/>
    <property type="evidence" value="ECO:0007669"/>
    <property type="project" value="TreeGrafter"/>
</dbReference>
<dbReference type="InterPro" id="IPR004114">
    <property type="entry name" value="THUMP_dom"/>
</dbReference>
<keyword evidence="9 19" id="KW-0784">Thiamine biosynthesis</keyword>
<dbReference type="SUPFAM" id="SSF52402">
    <property type="entry name" value="Adenine nucleotide alpha hydrolases-like"/>
    <property type="match status" value="1"/>
</dbReference>
<dbReference type="InterPro" id="IPR049962">
    <property type="entry name" value="THUMP_ThiI"/>
</dbReference>
<evidence type="ECO:0000256" key="2">
    <source>
        <dbReference type="ARBA" id="ARBA00004948"/>
    </source>
</evidence>
<evidence type="ECO:0000256" key="14">
    <source>
        <dbReference type="ARBA" id="ARBA00066827"/>
    </source>
</evidence>
<dbReference type="Pfam" id="PF02926">
    <property type="entry name" value="THUMP"/>
    <property type="match status" value="1"/>
</dbReference>
<feature type="binding site" evidence="19">
    <location>
        <position position="287"/>
    </location>
    <ligand>
        <name>ATP</name>
        <dbReference type="ChEBI" id="CHEBI:30616"/>
    </ligand>
</feature>
<dbReference type="GO" id="GO:0009229">
    <property type="term" value="P:thiamine diphosphate biosynthetic process"/>
    <property type="evidence" value="ECO:0007669"/>
    <property type="project" value="UniProtKB-UniRule"/>
</dbReference>
<dbReference type="GO" id="GO:0005524">
    <property type="term" value="F:ATP binding"/>
    <property type="evidence" value="ECO:0007669"/>
    <property type="project" value="UniProtKB-UniRule"/>
</dbReference>
<evidence type="ECO:0000256" key="4">
    <source>
        <dbReference type="ARBA" id="ARBA00022555"/>
    </source>
</evidence>
<evidence type="ECO:0000256" key="6">
    <source>
        <dbReference type="ARBA" id="ARBA00022741"/>
    </source>
</evidence>
<evidence type="ECO:0000256" key="11">
    <source>
        <dbReference type="ARBA" id="ARBA00052330"/>
    </source>
</evidence>
<dbReference type="GO" id="GO:0005829">
    <property type="term" value="C:cytosol"/>
    <property type="evidence" value="ECO:0007669"/>
    <property type="project" value="TreeGrafter"/>
</dbReference>
<dbReference type="CDD" id="cd11716">
    <property type="entry name" value="THUMP_ThiI"/>
    <property type="match status" value="1"/>
</dbReference>
<keyword evidence="8 19" id="KW-0694">RNA-binding</keyword>
<dbReference type="GO" id="GO:0140741">
    <property type="term" value="F:tRNA-uracil-4 sulfurtransferase activity"/>
    <property type="evidence" value="ECO:0007669"/>
    <property type="project" value="UniProtKB-EC"/>
</dbReference>
<dbReference type="OrthoDB" id="9773948at2"/>
<evidence type="ECO:0000313" key="21">
    <source>
        <dbReference type="EMBL" id="AIZ35880.1"/>
    </source>
</evidence>
<accession>A0A0B4RZH6</accession>
<feature type="binding site" evidence="19">
    <location>
        <position position="296"/>
    </location>
    <ligand>
        <name>ATP</name>
        <dbReference type="ChEBI" id="CHEBI:30616"/>
    </ligand>
</feature>
<comment type="subcellular location">
    <subcellularLocation>
        <location evidence="1 19">Cytoplasm</location>
    </subcellularLocation>
</comment>
<evidence type="ECO:0000259" key="20">
    <source>
        <dbReference type="PROSITE" id="PS51165"/>
    </source>
</evidence>
<dbReference type="Pfam" id="PF22025">
    <property type="entry name" value="ThiI_fer"/>
    <property type="match status" value="1"/>
</dbReference>
<proteinExistence type="inferred from homology"/>
<evidence type="ECO:0000256" key="7">
    <source>
        <dbReference type="ARBA" id="ARBA00022840"/>
    </source>
</evidence>
<evidence type="ECO:0000256" key="17">
    <source>
        <dbReference type="ARBA" id="ARBA00077849"/>
    </source>
</evidence>
<dbReference type="Gene3D" id="3.40.50.620">
    <property type="entry name" value="HUPs"/>
    <property type="match status" value="1"/>
</dbReference>
<dbReference type="GO" id="GO:0009228">
    <property type="term" value="P:thiamine biosynthetic process"/>
    <property type="evidence" value="ECO:0007669"/>
    <property type="project" value="UniProtKB-KW"/>
</dbReference>
<dbReference type="PANTHER" id="PTHR43209">
    <property type="entry name" value="TRNA SULFURTRANSFERASE"/>
    <property type="match status" value="1"/>
</dbReference>
<reference evidence="21 23" key="1">
    <citation type="submission" date="2014-10" db="EMBL/GenBank/DDBJ databases">
        <title>Complete genome sequence of Parvimonas micra KCOM 1535 (= ChDC B708).</title>
        <authorList>
            <person name="Kook J.-K."/>
            <person name="Park S.-N."/>
            <person name="Lim Y.K."/>
            <person name="Roh H."/>
        </authorList>
    </citation>
    <scope>NUCLEOTIDE SEQUENCE [LARGE SCALE GENOMIC DNA]</scope>
    <source>
        <strain evidence="21">KCOM 1535</strain>
        <strain evidence="23">KCOM 1535 / ChDC B708</strain>
    </source>
</reference>
<gene>
    <name evidence="19 22" type="primary">thiI</name>
    <name evidence="22" type="ORF">NM222_00115</name>
    <name evidence="21" type="ORF">NW74_00060</name>
</gene>
<dbReference type="KEGG" id="pmic:NW74_00060"/>
<comment type="similarity">
    <text evidence="13 19">Belongs to the ThiI family.</text>
</comment>
<dbReference type="InterPro" id="IPR003720">
    <property type="entry name" value="tRNA_STrfase"/>
</dbReference>
<feature type="binding site" evidence="19">
    <location>
        <position position="265"/>
    </location>
    <ligand>
        <name>ATP</name>
        <dbReference type="ChEBI" id="CHEBI:30616"/>
    </ligand>
</feature>
<dbReference type="STRING" id="33033.NW74_00060"/>
<evidence type="ECO:0000256" key="12">
    <source>
        <dbReference type="ARBA" id="ARBA00058382"/>
    </source>
</evidence>
<comment type="catalytic activity">
    <reaction evidence="10 19">
        <text>[ThiI sulfur-carrier protein]-S-sulfanyl-L-cysteine + a uridine in tRNA + 2 reduced [2Fe-2S]-[ferredoxin] + ATP + H(+) = [ThiI sulfur-carrier protein]-L-cysteine + a 4-thiouridine in tRNA + 2 oxidized [2Fe-2S]-[ferredoxin] + AMP + diphosphate</text>
        <dbReference type="Rhea" id="RHEA:24176"/>
        <dbReference type="Rhea" id="RHEA-COMP:10000"/>
        <dbReference type="Rhea" id="RHEA-COMP:10001"/>
        <dbReference type="Rhea" id="RHEA-COMP:13337"/>
        <dbReference type="Rhea" id="RHEA-COMP:13338"/>
        <dbReference type="Rhea" id="RHEA-COMP:13339"/>
        <dbReference type="Rhea" id="RHEA-COMP:13340"/>
        <dbReference type="ChEBI" id="CHEBI:15378"/>
        <dbReference type="ChEBI" id="CHEBI:29950"/>
        <dbReference type="ChEBI" id="CHEBI:30616"/>
        <dbReference type="ChEBI" id="CHEBI:33019"/>
        <dbReference type="ChEBI" id="CHEBI:33737"/>
        <dbReference type="ChEBI" id="CHEBI:33738"/>
        <dbReference type="ChEBI" id="CHEBI:61963"/>
        <dbReference type="ChEBI" id="CHEBI:65315"/>
        <dbReference type="ChEBI" id="CHEBI:136798"/>
        <dbReference type="ChEBI" id="CHEBI:456215"/>
        <dbReference type="EC" id="2.8.1.4"/>
    </reaction>
</comment>
<keyword evidence="7 19" id="KW-0067">ATP-binding</keyword>
<comment type="function">
    <text evidence="12 19">Catalyzes the ATP-dependent transfer of a sulfur to tRNA to produce 4-thiouridine in position 8 of tRNAs, which functions as a near-UV photosensor. Also catalyzes the transfer of sulfur to the sulfur carrier protein ThiS, forming ThiS-thiocarboxylate. This is a step in the synthesis of thiazole, in the thiamine biosynthesis pathway. The sulfur is donated as persulfide by IscS.</text>
</comment>
<evidence type="ECO:0000256" key="16">
    <source>
        <dbReference type="ARBA" id="ARBA00075337"/>
    </source>
</evidence>
<sequence length="390" mass="44221">MDYLISVSFGELTLKGDNRKDFENRIIRKIKKAIADFEVEEFYKEQGKVYIKADRELFDEMIEQIKKVFGIFYICEVLRTEKKLENIREATRVLVSDLGINEEKTFKVFVNRVDKKFTPKSPELSRDLGGVVLKNFGNLLKVDVHNPQMPIYVDVKEYVYVYVKRYKGFGGLPIGSSGRGLLLLSGGIDSPVAGFVMGKRGMEIGAIHFHSYPFTSERGEEKVKDLAKILSNYVGKFTMTSINLLPIQKEIASKCPEKEITILGRIFMMKIAEKLAIKQNYHALITGESLGQVASQTIQGITVVDKSTEISILRPLIAMDKTEIIDIARTIDTYETSILPFEDCCTVFLPKHPVTKPKIEDINNSLALLEVDKLIDEALANKKVYEINEQ</sequence>
<evidence type="ECO:0000313" key="22">
    <source>
        <dbReference type="EMBL" id="WBB30915.1"/>
    </source>
</evidence>
<dbReference type="HAMAP" id="MF_00021">
    <property type="entry name" value="ThiI"/>
    <property type="match status" value="1"/>
</dbReference>
<dbReference type="InterPro" id="IPR054173">
    <property type="entry name" value="ThiI_fer"/>
</dbReference>
<evidence type="ECO:0000256" key="9">
    <source>
        <dbReference type="ARBA" id="ARBA00022977"/>
    </source>
</evidence>
<dbReference type="AlphaFoldDB" id="A0A0B4RZH6"/>
<dbReference type="PANTHER" id="PTHR43209:SF1">
    <property type="entry name" value="TRNA SULFURTRANSFERASE"/>
    <property type="match status" value="1"/>
</dbReference>